<feature type="transmembrane region" description="Helical" evidence="1">
    <location>
        <begin position="318"/>
        <end position="340"/>
    </location>
</feature>
<keyword evidence="1" id="KW-0472">Membrane</keyword>
<feature type="transmembrane region" description="Helical" evidence="1">
    <location>
        <begin position="60"/>
        <end position="82"/>
    </location>
</feature>
<accession>A0A413VY96</accession>
<comment type="caution">
    <text evidence="2">The sequence shown here is derived from an EMBL/GenBank/DDBJ whole genome shotgun (WGS) entry which is preliminary data.</text>
</comment>
<feature type="transmembrane region" description="Helical" evidence="1">
    <location>
        <begin position="247"/>
        <end position="266"/>
    </location>
</feature>
<sequence length="376" mass="43846">MNKVPENDFTRLASLDILRGFDLFLLVFFQPVFVALARQLNLPFLDEVLYQFDHEVWEGFRFWDLVMPLFLFMTGASMPFSLSKYKTASVDYWPVYRRILKRVILLFIFGMIVQGNLLGFDSKHIYFYSNTLQSIAVGYFIAAVIQLHFSFGWQIIITLLLLLAYWIPMTFLGDFTPAGNFAEQVDRWVLGRFRDGVFWNEDGTWSFSSQYNYTWIWSSLTFGVTVMLGAFAGKIMKEGKANRKKVVQILLLIGLLLIGLAELWSLQMPVIKRLWTASMTLLSGGYCFLLMALFYYWIDYKGHTRGLNWLKVYGMNSITAYVLGEVVNFRCIAASVSYGLEQYLGNYYLVWLTFANYLILFLLLRVMYKCRLFLKV</sequence>
<feature type="transmembrane region" description="Helical" evidence="1">
    <location>
        <begin position="151"/>
        <end position="167"/>
    </location>
</feature>
<dbReference type="EMBL" id="QSGO01000001">
    <property type="protein sequence ID" value="RHB38555.1"/>
    <property type="molecule type" value="Genomic_DNA"/>
</dbReference>
<feature type="transmembrane region" description="Helical" evidence="1">
    <location>
        <begin position="278"/>
        <end position="298"/>
    </location>
</feature>
<gene>
    <name evidence="2" type="ORF">DW888_01745</name>
</gene>
<proteinExistence type="predicted"/>
<feature type="transmembrane region" description="Helical" evidence="1">
    <location>
        <begin position="346"/>
        <end position="368"/>
    </location>
</feature>
<evidence type="ECO:0000313" key="2">
    <source>
        <dbReference type="EMBL" id="RHB38555.1"/>
    </source>
</evidence>
<protein>
    <submittedName>
        <fullName evidence="2">DUF5009 domain-containing protein</fullName>
    </submittedName>
</protein>
<feature type="transmembrane region" description="Helical" evidence="1">
    <location>
        <begin position="215"/>
        <end position="235"/>
    </location>
</feature>
<feature type="transmembrane region" description="Helical" evidence="1">
    <location>
        <begin position="103"/>
        <end position="119"/>
    </location>
</feature>
<name>A0A413VY96_9BACE</name>
<dbReference type="PANTHER" id="PTHR31061">
    <property type="entry name" value="LD22376P"/>
    <property type="match status" value="1"/>
</dbReference>
<reference evidence="2 3" key="1">
    <citation type="submission" date="2018-08" db="EMBL/GenBank/DDBJ databases">
        <title>A genome reference for cultivated species of the human gut microbiota.</title>
        <authorList>
            <person name="Zou Y."/>
            <person name="Xue W."/>
            <person name="Luo G."/>
        </authorList>
    </citation>
    <scope>NUCLEOTIDE SEQUENCE [LARGE SCALE GENOMIC DNA]</scope>
    <source>
        <strain evidence="2 3">AM40-30BH</strain>
    </source>
</reference>
<organism evidence="2 3">
    <name type="scientific">Bacteroides nordii</name>
    <dbReference type="NCBI Taxonomy" id="291645"/>
    <lineage>
        <taxon>Bacteria</taxon>
        <taxon>Pseudomonadati</taxon>
        <taxon>Bacteroidota</taxon>
        <taxon>Bacteroidia</taxon>
        <taxon>Bacteroidales</taxon>
        <taxon>Bacteroidaceae</taxon>
        <taxon>Bacteroides</taxon>
    </lineage>
</organism>
<dbReference type="Proteomes" id="UP000284379">
    <property type="component" value="Unassembled WGS sequence"/>
</dbReference>
<keyword evidence="1" id="KW-0812">Transmembrane</keyword>
<dbReference type="AlphaFoldDB" id="A0A413VY96"/>
<feature type="transmembrane region" description="Helical" evidence="1">
    <location>
        <begin position="21"/>
        <end position="40"/>
    </location>
</feature>
<evidence type="ECO:0000256" key="1">
    <source>
        <dbReference type="SAM" id="Phobius"/>
    </source>
</evidence>
<evidence type="ECO:0000313" key="3">
    <source>
        <dbReference type="Proteomes" id="UP000284379"/>
    </source>
</evidence>
<keyword evidence="1" id="KW-1133">Transmembrane helix</keyword>
<feature type="transmembrane region" description="Helical" evidence="1">
    <location>
        <begin position="125"/>
        <end position="144"/>
    </location>
</feature>
<dbReference type="PANTHER" id="PTHR31061:SF24">
    <property type="entry name" value="LD22376P"/>
    <property type="match status" value="1"/>
</dbReference>
<dbReference type="RefSeq" id="WP_007486435.1">
    <property type="nucleotide sequence ID" value="NZ_CABJFV010000001.1"/>
</dbReference>